<dbReference type="PANTHER" id="PTHR12558">
    <property type="entry name" value="CELL DIVISION CYCLE 16,23,27"/>
    <property type="match status" value="1"/>
</dbReference>
<proteinExistence type="predicted"/>
<evidence type="ECO:0000256" key="3">
    <source>
        <dbReference type="ARBA" id="ARBA00022803"/>
    </source>
</evidence>
<dbReference type="GO" id="GO:0051301">
    <property type="term" value="P:cell division"/>
    <property type="evidence" value="ECO:0007669"/>
    <property type="project" value="TreeGrafter"/>
</dbReference>
<dbReference type="PANTHER" id="PTHR12558:SF10">
    <property type="entry name" value="CELL DIVISION CYCLE PROTEIN 23 HOMOLOG"/>
    <property type="match status" value="1"/>
</dbReference>
<sequence>MLIRLKTMNPPVRLQQFLFLFLLISVSPTKAQDIEAEKLLTNQGYYFLSIKDDYHATQVWNKLILLNAKDENALYGLGVIAVNQKKINIANQYLNQIKAVNPKSLLATQLQQEIQLSSPASQKLITSARAASESENPEKAVGLFKQALGENEPQGQIALEYYNLLARTQNGKDAAIEGLSRLSKESPSDTRMQLQYAKLLITRESSRAAGLEILFKLSKDKLYGVEVNELIRSALVWATVAPATLFTYYQQFLKTNPDDAEVKAAYTAGLNNQRRSGGYTDIRQTPEYLEASKNLQTAKTLRDPIAIDQTLRAMLQLMPNDPWLRLDLAKNYLTLRKTAEANAIIEELIAAQPKNPEAIFAYSLFQSSTGNWRKALSVVEEIPNKSRTAEMAVFQKSAWIHAQAQLSKELFDSNKVAQANSLLLKVEQHLDKDESGIVTLVNAYNEIGDTKRALNLIRKKIADNKAASNDLLISYANILLATNQSIESFGVLQQLKTRSLTQEQKIAFDETSFNYTIKQAELMSKIPSKSKNAVILLEQLKANNADSVFLQETLARAYSNIDNFQKSQAIFELLIENDPQRSSLYPELASVAIQNKNLTLANQTIETYLRLEKDNPEAYYNVAKLYRMMGKGYRAQYYAEKSVQLSNNLPDYTKPSTSFTSSVSPMTLGTLPEKYLKDFATARPALAKAKPKPNQTVVEEAVLVGTTSYDVQLPAPTKLTGNDLSSQPITYSKRVSQNELNDIRQERTPEVLVGTIFRGRNGDPGKAAIKDSQMPIEVRFPIDDAKVSIRVSPVNINVGTLQNNAYSQSTFGGGPDALVAQLNGQAAPLGDQTATGVGLSASATQNGITVDAGVTPLGFLFSKFTGGIKYEGSLDAQNSNFIAVNASIRPVTDSILSFGGMTDSRTGETWGGVTSTGGRVGFTHLFGDQKQYGYFISGAYHQLEGTNVDSNSRKEIVTGVFKTISQTANSSFKLGVSGSAVGFDKDLSYYTIGNGGYFSPQKFITLSVPFTFEKQGYDFRYSLQGAFGWHQFTQDGNVFFPTDAARQSQAVDTMANNPLVFGNNTAVYPGSTQSGFSYNLYAASEYQLAPQFFLGGILLLDNSGNYRQWSAGLSLKYTFENMNRALTLPVNPLLSPYSPLAQ</sequence>
<feature type="signal peptide" evidence="4">
    <location>
        <begin position="1"/>
        <end position="31"/>
    </location>
</feature>
<evidence type="ECO:0000259" key="5">
    <source>
        <dbReference type="Pfam" id="PF05420"/>
    </source>
</evidence>
<dbReference type="GO" id="GO:0006011">
    <property type="term" value="P:UDP-alpha-D-glucose metabolic process"/>
    <property type="evidence" value="ECO:0007669"/>
    <property type="project" value="InterPro"/>
</dbReference>
<dbReference type="EMBL" id="FWXJ01000007">
    <property type="protein sequence ID" value="SMC54541.1"/>
    <property type="molecule type" value="Genomic_DNA"/>
</dbReference>
<feature type="chain" id="PRO_5010721660" evidence="4">
    <location>
        <begin position="32"/>
        <end position="1142"/>
    </location>
</feature>
<dbReference type="InterPro" id="IPR011990">
    <property type="entry name" value="TPR-like_helical_dom_sf"/>
</dbReference>
<reference evidence="6 7" key="1">
    <citation type="submission" date="2017-04" db="EMBL/GenBank/DDBJ databases">
        <authorList>
            <person name="Afonso C.L."/>
            <person name="Miller P.J."/>
            <person name="Scott M.A."/>
            <person name="Spackman E."/>
            <person name="Goraichik I."/>
            <person name="Dimitrov K.M."/>
            <person name="Suarez D.L."/>
            <person name="Swayne D.E."/>
        </authorList>
    </citation>
    <scope>NUCLEOTIDE SEQUENCE [LARGE SCALE GENOMIC DNA]</scope>
    <source>
        <strain evidence="6 7">VK13</strain>
    </source>
</reference>
<dbReference type="GO" id="GO:0030244">
    <property type="term" value="P:cellulose biosynthetic process"/>
    <property type="evidence" value="ECO:0007669"/>
    <property type="project" value="InterPro"/>
</dbReference>
<keyword evidence="1 4" id="KW-0732">Signal</keyword>
<dbReference type="InterPro" id="IPR003921">
    <property type="entry name" value="Cell_synth_C"/>
</dbReference>
<dbReference type="GO" id="GO:0016567">
    <property type="term" value="P:protein ubiquitination"/>
    <property type="evidence" value="ECO:0007669"/>
    <property type="project" value="TreeGrafter"/>
</dbReference>
<organism evidence="6 7">
    <name type="scientific">Polynucleobacter kasalickyi</name>
    <dbReference type="NCBI Taxonomy" id="1938817"/>
    <lineage>
        <taxon>Bacteria</taxon>
        <taxon>Pseudomonadati</taxon>
        <taxon>Pseudomonadota</taxon>
        <taxon>Betaproteobacteria</taxon>
        <taxon>Burkholderiales</taxon>
        <taxon>Burkholderiaceae</taxon>
        <taxon>Polynucleobacter</taxon>
    </lineage>
</organism>
<keyword evidence="3" id="KW-0802">TPR repeat</keyword>
<keyword evidence="2" id="KW-0677">Repeat</keyword>
<feature type="domain" description="Cellulose synthase operon C C-terminal" evidence="5">
    <location>
        <begin position="770"/>
        <end position="1120"/>
    </location>
</feature>
<evidence type="ECO:0000313" key="6">
    <source>
        <dbReference type="EMBL" id="SMC54541.1"/>
    </source>
</evidence>
<dbReference type="InterPro" id="IPR008410">
    <property type="entry name" value="BCSC_C"/>
</dbReference>
<protein>
    <submittedName>
        <fullName evidence="6">Tetratricopeptide repeat-containing protein</fullName>
    </submittedName>
</protein>
<dbReference type="AlphaFoldDB" id="A0A1W2A282"/>
<evidence type="ECO:0000256" key="2">
    <source>
        <dbReference type="ARBA" id="ARBA00022737"/>
    </source>
</evidence>
<dbReference type="Proteomes" id="UP000192708">
    <property type="component" value="Unassembled WGS sequence"/>
</dbReference>
<evidence type="ECO:0000256" key="4">
    <source>
        <dbReference type="SAM" id="SignalP"/>
    </source>
</evidence>
<accession>A0A1W2A282</accession>
<gene>
    <name evidence="6" type="ORF">SAMN06296008_10729</name>
</gene>
<name>A0A1W2A282_9BURK</name>
<dbReference type="Gene3D" id="1.25.40.10">
    <property type="entry name" value="Tetratricopeptide repeat domain"/>
    <property type="match status" value="3"/>
</dbReference>
<dbReference type="STRING" id="1938817.SAMN06296008_10729"/>
<dbReference type="GO" id="GO:0019867">
    <property type="term" value="C:outer membrane"/>
    <property type="evidence" value="ECO:0007669"/>
    <property type="project" value="InterPro"/>
</dbReference>
<dbReference type="PRINTS" id="PR01441">
    <property type="entry name" value="CELLSNTHASEC"/>
</dbReference>
<evidence type="ECO:0000256" key="1">
    <source>
        <dbReference type="ARBA" id="ARBA00022729"/>
    </source>
</evidence>
<dbReference type="Pfam" id="PF05420">
    <property type="entry name" value="BCSC_C"/>
    <property type="match status" value="1"/>
</dbReference>
<dbReference type="GO" id="GO:0031145">
    <property type="term" value="P:anaphase-promoting complex-dependent catabolic process"/>
    <property type="evidence" value="ECO:0007669"/>
    <property type="project" value="TreeGrafter"/>
</dbReference>
<dbReference type="Pfam" id="PF14559">
    <property type="entry name" value="TPR_19"/>
    <property type="match status" value="1"/>
</dbReference>
<dbReference type="SUPFAM" id="SSF48452">
    <property type="entry name" value="TPR-like"/>
    <property type="match status" value="2"/>
</dbReference>
<evidence type="ECO:0000313" key="7">
    <source>
        <dbReference type="Proteomes" id="UP000192708"/>
    </source>
</evidence>
<keyword evidence="7" id="KW-1185">Reference proteome</keyword>